<dbReference type="InterPro" id="IPR001099">
    <property type="entry name" value="Chalcone/stilbene_synt_N"/>
</dbReference>
<name>A0A813I667_POLGL</name>
<evidence type="ECO:0000259" key="6">
    <source>
        <dbReference type="Pfam" id="PF02797"/>
    </source>
</evidence>
<accession>A0A813I667</accession>
<evidence type="ECO:0000256" key="4">
    <source>
        <dbReference type="SAM" id="MobiDB-lite"/>
    </source>
</evidence>
<dbReference type="SUPFAM" id="SSF53901">
    <property type="entry name" value="Thiolase-like"/>
    <property type="match status" value="2"/>
</dbReference>
<feature type="domain" description="Chalcone/stilbene synthase C-terminal" evidence="6">
    <location>
        <begin position="220"/>
        <end position="366"/>
    </location>
</feature>
<dbReference type="Proteomes" id="UP000626109">
    <property type="component" value="Unassembled WGS sequence"/>
</dbReference>
<sequence length="479" mass="52465">MSKAFILGTGAAFGNHYTTEEMKAAFRRQRLAAGDTECDLDFADRVLDACGFDMHSVALPLEDVFRRMSRSEYLEHRMTALIDLAQKAAENALAMWGGRRSEITHLCWGTMTGAMHSPTIDILLTKRLGLSCDVERTSIEGMGCLTGYRLLNIGRQIAKGNPNARVLVVEGDLRSAIGNSLPDHAGRADIVAASLFRDAASAAVVSGEKLAEGERACYELICGKSRIVEGTEHLVDYRELDCGEIRLYLHKELPNAVGHAEPAFIKALIAEARASKADPPEVTEMDIACHTGGPRVLHEVAKAADATDEQLAASWAVMKAHGNLSGASNLSVLDYQNRVVENGRQWVLCLAMGPGVCIEGLLLQRVSSPPRITESLLRLVSRFVSRASDTCPEEEAIEQRVLRRQRRSKSESAASIFEAVLADVEEEEEEEEEQEEQEEADGITTSHTNDTLLPQKEDEEDKESACWRPKRPSPTHGGA</sequence>
<dbReference type="Pfam" id="PF00195">
    <property type="entry name" value="Chal_sti_synt_N"/>
    <property type="match status" value="1"/>
</dbReference>
<comment type="caution">
    <text evidence="7">The sequence shown here is derived from an EMBL/GenBank/DDBJ whole genome shotgun (WGS) entry which is preliminary data.</text>
</comment>
<dbReference type="PANTHER" id="PTHR11877">
    <property type="entry name" value="HYDROXYMETHYLGLUTARYL-COA SYNTHASE"/>
    <property type="match status" value="1"/>
</dbReference>
<reference evidence="7" key="1">
    <citation type="submission" date="2021-02" db="EMBL/GenBank/DDBJ databases">
        <authorList>
            <person name="Dougan E. K."/>
            <person name="Rhodes N."/>
            <person name="Thang M."/>
            <person name="Chan C."/>
        </authorList>
    </citation>
    <scope>NUCLEOTIDE SEQUENCE</scope>
</reference>
<dbReference type="Gene3D" id="3.40.47.10">
    <property type="match status" value="2"/>
</dbReference>
<keyword evidence="3" id="KW-0012">Acyltransferase</keyword>
<evidence type="ECO:0000313" key="8">
    <source>
        <dbReference type="Proteomes" id="UP000626109"/>
    </source>
</evidence>
<feature type="region of interest" description="Disordered" evidence="4">
    <location>
        <begin position="419"/>
        <end position="479"/>
    </location>
</feature>
<dbReference type="InterPro" id="IPR016039">
    <property type="entry name" value="Thiolase-like"/>
</dbReference>
<protein>
    <submittedName>
        <fullName evidence="7">Uncharacterized protein</fullName>
    </submittedName>
</protein>
<dbReference type="InterPro" id="IPR011141">
    <property type="entry name" value="Polyketide_synthase_type-III"/>
</dbReference>
<dbReference type="InterPro" id="IPR012328">
    <property type="entry name" value="Chalcone/stilbene_synt_C"/>
</dbReference>
<dbReference type="PANTHER" id="PTHR11877:SF46">
    <property type="entry name" value="TYPE III POLYKETIDE SYNTHASE A"/>
    <property type="match status" value="1"/>
</dbReference>
<dbReference type="EMBL" id="CAJNNW010003932">
    <property type="protein sequence ID" value="CAE8645907.1"/>
    <property type="molecule type" value="Genomic_DNA"/>
</dbReference>
<evidence type="ECO:0000256" key="2">
    <source>
        <dbReference type="ARBA" id="ARBA00022679"/>
    </source>
</evidence>
<proteinExistence type="inferred from homology"/>
<evidence type="ECO:0000313" key="7">
    <source>
        <dbReference type="EMBL" id="CAE8645907.1"/>
    </source>
</evidence>
<keyword evidence="2 3" id="KW-0808">Transferase</keyword>
<evidence type="ECO:0000256" key="3">
    <source>
        <dbReference type="RuleBase" id="RU003633"/>
    </source>
</evidence>
<dbReference type="GO" id="GO:0016747">
    <property type="term" value="F:acyltransferase activity, transferring groups other than amino-acyl groups"/>
    <property type="evidence" value="ECO:0007669"/>
    <property type="project" value="InterPro"/>
</dbReference>
<organism evidence="7 8">
    <name type="scientific">Polarella glacialis</name>
    <name type="common">Dinoflagellate</name>
    <dbReference type="NCBI Taxonomy" id="89957"/>
    <lineage>
        <taxon>Eukaryota</taxon>
        <taxon>Sar</taxon>
        <taxon>Alveolata</taxon>
        <taxon>Dinophyceae</taxon>
        <taxon>Suessiales</taxon>
        <taxon>Suessiaceae</taxon>
        <taxon>Polarella</taxon>
    </lineage>
</organism>
<feature type="compositionally biased region" description="Polar residues" evidence="4">
    <location>
        <begin position="443"/>
        <end position="452"/>
    </location>
</feature>
<evidence type="ECO:0000256" key="1">
    <source>
        <dbReference type="ARBA" id="ARBA00005531"/>
    </source>
</evidence>
<dbReference type="Pfam" id="PF02797">
    <property type="entry name" value="Chal_sti_synt_C"/>
    <property type="match status" value="1"/>
</dbReference>
<comment type="similarity">
    <text evidence="1 3">Belongs to the thiolase-like superfamily. Chalcone/stilbene synthases family.</text>
</comment>
<feature type="compositionally biased region" description="Acidic residues" evidence="4">
    <location>
        <begin position="423"/>
        <end position="441"/>
    </location>
</feature>
<feature type="domain" description="Chalcone/stilbene synthase N-terminal" evidence="5">
    <location>
        <begin position="78"/>
        <end position="206"/>
    </location>
</feature>
<dbReference type="GO" id="GO:0030639">
    <property type="term" value="P:polyketide biosynthetic process"/>
    <property type="evidence" value="ECO:0007669"/>
    <property type="project" value="TreeGrafter"/>
</dbReference>
<dbReference type="AlphaFoldDB" id="A0A813I667"/>
<evidence type="ECO:0000259" key="5">
    <source>
        <dbReference type="Pfam" id="PF00195"/>
    </source>
</evidence>
<gene>
    <name evidence="7" type="ORF">PGLA2088_LOCUS4326</name>
</gene>